<accession>A0A0F9DMH2</accession>
<reference evidence="2" key="1">
    <citation type="journal article" date="2015" name="Nature">
        <title>Complex archaea that bridge the gap between prokaryotes and eukaryotes.</title>
        <authorList>
            <person name="Spang A."/>
            <person name="Saw J.H."/>
            <person name="Jorgensen S.L."/>
            <person name="Zaremba-Niedzwiedzka K."/>
            <person name="Martijn J."/>
            <person name="Lind A.E."/>
            <person name="van Eijk R."/>
            <person name="Schleper C."/>
            <person name="Guy L."/>
            <person name="Ettema T.J."/>
        </authorList>
    </citation>
    <scope>NUCLEOTIDE SEQUENCE</scope>
</reference>
<name>A0A0F9DMH2_9ZZZZ</name>
<dbReference type="EMBL" id="LAZR01028356">
    <property type="protein sequence ID" value="KKL62869.1"/>
    <property type="molecule type" value="Genomic_DNA"/>
</dbReference>
<sequence>MSVDPVIQSPTNSQSINPYSYIMNNPLSGADPTGYCSTDDSLKDCAGGLEEGKTQAITNADGKTIGHVGKDSQGNVHISNGSNKGQAAVAGSMNSMDIKSQSQISQQSPLSEGGSESGSNSPSNYTPDACQTSFNCDGESLYDQSHDNYHEYGQGKGEDGMVESEICSAGLQGCNPTDVGLQSIRNGAPGANGVDPVSNQDPTTLPLGVGTVDHEVDIANNRVINITRPGHIFEHGYVIRSVVERNGKVYIRTYGEGINTNRTKAVLNDFAGRQGFRYLDNRIRQNILSRSPQGRQILFNDKLNNIKVN</sequence>
<gene>
    <name evidence="2" type="ORF">LCGC14_2180850</name>
</gene>
<feature type="region of interest" description="Disordered" evidence="1">
    <location>
        <begin position="64"/>
        <end position="130"/>
    </location>
</feature>
<dbReference type="AlphaFoldDB" id="A0A0F9DMH2"/>
<evidence type="ECO:0000256" key="1">
    <source>
        <dbReference type="SAM" id="MobiDB-lite"/>
    </source>
</evidence>
<comment type="caution">
    <text evidence="2">The sequence shown here is derived from an EMBL/GenBank/DDBJ whole genome shotgun (WGS) entry which is preliminary data.</text>
</comment>
<protein>
    <submittedName>
        <fullName evidence="2">Uncharacterized protein</fullName>
    </submittedName>
</protein>
<feature type="non-terminal residue" evidence="2">
    <location>
        <position position="1"/>
    </location>
</feature>
<feature type="compositionally biased region" description="Polar residues" evidence="1">
    <location>
        <begin position="72"/>
        <end position="85"/>
    </location>
</feature>
<proteinExistence type="predicted"/>
<organism evidence="2">
    <name type="scientific">marine sediment metagenome</name>
    <dbReference type="NCBI Taxonomy" id="412755"/>
    <lineage>
        <taxon>unclassified sequences</taxon>
        <taxon>metagenomes</taxon>
        <taxon>ecological metagenomes</taxon>
    </lineage>
</organism>
<feature type="compositionally biased region" description="Low complexity" evidence="1">
    <location>
        <begin position="100"/>
        <end position="124"/>
    </location>
</feature>
<evidence type="ECO:0000313" key="2">
    <source>
        <dbReference type="EMBL" id="KKL62869.1"/>
    </source>
</evidence>